<feature type="signal peptide" evidence="1">
    <location>
        <begin position="1"/>
        <end position="20"/>
    </location>
</feature>
<protein>
    <submittedName>
        <fullName evidence="2">Uncharacterized protein</fullName>
    </submittedName>
</protein>
<evidence type="ECO:0000256" key="1">
    <source>
        <dbReference type="SAM" id="SignalP"/>
    </source>
</evidence>
<organism evidence="2">
    <name type="scientific">Cacopsylla melanoneura</name>
    <dbReference type="NCBI Taxonomy" id="428564"/>
    <lineage>
        <taxon>Eukaryota</taxon>
        <taxon>Metazoa</taxon>
        <taxon>Ecdysozoa</taxon>
        <taxon>Arthropoda</taxon>
        <taxon>Hexapoda</taxon>
        <taxon>Insecta</taxon>
        <taxon>Pterygota</taxon>
        <taxon>Neoptera</taxon>
        <taxon>Paraneoptera</taxon>
        <taxon>Hemiptera</taxon>
        <taxon>Sternorrhyncha</taxon>
        <taxon>Psylloidea</taxon>
        <taxon>Psyllidae</taxon>
        <taxon>Psyllinae</taxon>
        <taxon>Cacopsylla</taxon>
    </lineage>
</organism>
<evidence type="ECO:0000313" key="2">
    <source>
        <dbReference type="EMBL" id="CAG6681946.1"/>
    </source>
</evidence>
<dbReference type="EMBL" id="HBUF01257607">
    <property type="protein sequence ID" value="CAG6681946.1"/>
    <property type="molecule type" value="Transcribed_RNA"/>
</dbReference>
<name>A0A8D8T7V0_9HEMI</name>
<dbReference type="AlphaFoldDB" id="A0A8D8T7V0"/>
<keyword evidence="1" id="KW-0732">Signal</keyword>
<reference evidence="2" key="1">
    <citation type="submission" date="2021-05" db="EMBL/GenBank/DDBJ databases">
        <authorList>
            <person name="Alioto T."/>
            <person name="Alioto T."/>
            <person name="Gomez Garrido J."/>
        </authorList>
    </citation>
    <scope>NUCLEOTIDE SEQUENCE</scope>
</reference>
<proteinExistence type="predicted"/>
<accession>A0A8D8T7V0</accession>
<feature type="chain" id="PRO_5034919733" evidence="1">
    <location>
        <begin position="21"/>
        <end position="121"/>
    </location>
</feature>
<sequence>MLVIFSATLFLLLLVQYSNATLNQDPLQHEEQLPRLFNLVSNNGTQNENASLLGNHSLAMEHWTKRKSLKTLLINEVAKFHEVEGQDDYGEWSIFSQRTIFRDWFCGPDALKSGKISLWVT</sequence>